<protein>
    <recommendedName>
        <fullName evidence="3">DUF2848 domain-containing protein</fullName>
    </recommendedName>
</protein>
<evidence type="ECO:0000313" key="1">
    <source>
        <dbReference type="EMBL" id="AMP09931.1"/>
    </source>
</evidence>
<dbReference type="InterPro" id="IPR036663">
    <property type="entry name" value="Fumarylacetoacetase_C_sf"/>
</dbReference>
<keyword evidence="2" id="KW-1185">Reference proteome</keyword>
<organism evidence="1 2">
    <name type="scientific">Collimonas arenae</name>
    <dbReference type="NCBI Taxonomy" id="279058"/>
    <lineage>
        <taxon>Bacteria</taxon>
        <taxon>Pseudomonadati</taxon>
        <taxon>Pseudomonadota</taxon>
        <taxon>Betaproteobacteria</taxon>
        <taxon>Burkholderiales</taxon>
        <taxon>Oxalobacteraceae</taxon>
        <taxon>Collimonas</taxon>
    </lineage>
</organism>
<evidence type="ECO:0000313" key="2">
    <source>
        <dbReference type="Proteomes" id="UP000071778"/>
    </source>
</evidence>
<dbReference type="InterPro" id="IPR021269">
    <property type="entry name" value="DUF2848"/>
</dbReference>
<dbReference type="AlphaFoldDB" id="A0A127QIN7"/>
<accession>A0A127QIN7</accession>
<proteinExistence type="predicted"/>
<dbReference type="PATRIC" id="fig|279058.18.peg.2140"/>
<dbReference type="SUPFAM" id="SSF56529">
    <property type="entry name" value="FAH"/>
    <property type="match status" value="1"/>
</dbReference>
<name>A0A127QIN7_9BURK</name>
<dbReference type="OrthoDB" id="9792678at2"/>
<dbReference type="RefSeq" id="WP_061533323.1">
    <property type="nucleotide sequence ID" value="NZ_CP013233.1"/>
</dbReference>
<sequence length="225" mass="24867">MANLQFNLVGHGPISIDVQQLVIAGWTGRDHASVEHHIQELEAIGVKRPASIPSFYRVSADLLTISPSLQVAGDESSGEAEFVLFSTTEGLLVGIGSDHTDRKVESYGVTVSKQMCAKPVGADLWRMSELAEHWDELQMRTWRRRGAEHRLYQEGAVTKMLAPQDLIGRYTGGKELPVGTVMFCGTQPIIGEMGFGECFEMELSDPRLQRSLTHRYNVVSLPIEG</sequence>
<evidence type="ECO:0008006" key="3">
    <source>
        <dbReference type="Google" id="ProtNLM"/>
    </source>
</evidence>
<gene>
    <name evidence="1" type="ORF">CAter282_2177</name>
</gene>
<dbReference type="GO" id="GO:0003824">
    <property type="term" value="F:catalytic activity"/>
    <property type="evidence" value="ECO:0007669"/>
    <property type="project" value="InterPro"/>
</dbReference>
<dbReference type="Pfam" id="PF11010">
    <property type="entry name" value="DUF2848"/>
    <property type="match status" value="1"/>
</dbReference>
<dbReference type="EMBL" id="CP013235">
    <property type="protein sequence ID" value="AMP09931.1"/>
    <property type="molecule type" value="Genomic_DNA"/>
</dbReference>
<reference evidence="1 2" key="1">
    <citation type="submission" date="2015-11" db="EMBL/GenBank/DDBJ databases">
        <title>Exploring the genomic traits of fungus-feeding bacterial genus Collimonas.</title>
        <authorList>
            <person name="Song C."/>
            <person name="Schmidt R."/>
            <person name="de Jager V."/>
            <person name="Krzyzanowska D."/>
            <person name="Jongedijk E."/>
            <person name="Cankar K."/>
            <person name="Beekwilder J."/>
            <person name="van Veen A."/>
            <person name="de Boer W."/>
            <person name="van Veen J.A."/>
            <person name="Garbeva P."/>
        </authorList>
    </citation>
    <scope>NUCLEOTIDE SEQUENCE [LARGE SCALE GENOMIC DNA]</scope>
    <source>
        <strain evidence="1 2">Ter282</strain>
    </source>
</reference>
<dbReference type="Proteomes" id="UP000071778">
    <property type="component" value="Chromosome"/>
</dbReference>